<evidence type="ECO:0000256" key="1">
    <source>
        <dbReference type="ARBA" id="ARBA00004370"/>
    </source>
</evidence>
<dbReference type="Proteomes" id="UP000037751">
    <property type="component" value="Unassembled WGS sequence"/>
</dbReference>
<dbReference type="Gene3D" id="1.10.287.110">
    <property type="entry name" value="DnaJ domain"/>
    <property type="match status" value="1"/>
</dbReference>
<evidence type="ECO:0000256" key="4">
    <source>
        <dbReference type="SAM" id="Coils"/>
    </source>
</evidence>
<name>A0A0M8MSE5_9BASI</name>
<sequence>MTSLRDDNPLPFNYDPRANQRAPDTDEPLFGGTPFRDAHTSESLTTSSGSRPYYALLNVDQNATETQIRDAYKTLAMAFHPDKHPDDSRKELAEKTFQEIHKAYQVLSNPEQRAVYDHFGEEGLNSTWSVATRGQSMAEMRAEFERQSRLRQAADAESLVNARGEFSAVINATSLFLPPANRLTALNPALAPTIQQNLTWSKRVGLVSCAQIVGKHGFDMQISDRSMVSVTGQLMSRGNAGGGNLVGTIKTQWSPRFFSEMSASLLRPHVLTTKGQYTVDENVFFNYAIVSQTLAAPPSVTLTYGQRLSSISSLTGFTSIKTGTYTLGGWGADADGQPLRQDVGAMVVGVTKQQPDGTAWTFQCTLADTNQSLSYEWAMKVLGGFKIKTGLSLGTATGFTVFTNSERRVTENVRVMMGVECGLASGVLFKLRVVRLGQRLVFPIVLSPTFRADLVAAATLVPAAAMALSHYFYFVPARKRLTAERLAQLREERMDEIEQRRNSAEQTRELLRAQARKRAESEWAKQGLIVLQAYYGRRDTFPAPQDLSQVTLSDKEHVMALWQQDAHPAEPSTSQPLWWDVQVPLQMLVSQSQLVIPAGRSKSKLIGFFDPCVGERKQLYVRFLFRGQLHEFTCYDTDAVAAPLRSQQIMPST</sequence>
<evidence type="ECO:0000256" key="3">
    <source>
        <dbReference type="ARBA" id="ARBA00023186"/>
    </source>
</evidence>
<gene>
    <name evidence="7" type="ORF">Malapachy_1310</name>
</gene>
<dbReference type="PROSITE" id="PS00636">
    <property type="entry name" value="DNAJ_1"/>
    <property type="match status" value="1"/>
</dbReference>
<reference evidence="7 8" key="1">
    <citation type="submission" date="2015-07" db="EMBL/GenBank/DDBJ databases">
        <title>Draft Genome Sequence of Malassezia furfur CBS1878 and Malassezia pachydermatis CBS1879.</title>
        <authorList>
            <person name="Triana S."/>
            <person name="Ohm R."/>
            <person name="Gonzalez A."/>
            <person name="DeCock H."/>
            <person name="Restrepo S."/>
            <person name="Celis A."/>
        </authorList>
    </citation>
    <scope>NUCLEOTIDE SEQUENCE [LARGE SCALE GENOMIC DNA]</scope>
    <source>
        <strain evidence="7 8">CBS 1879</strain>
    </source>
</reference>
<dbReference type="PROSITE" id="PS50076">
    <property type="entry name" value="DNAJ_2"/>
    <property type="match status" value="1"/>
</dbReference>
<dbReference type="PRINTS" id="PR00625">
    <property type="entry name" value="JDOMAIN"/>
</dbReference>
<accession>A0A0M8MSE5</accession>
<dbReference type="InterPro" id="IPR052243">
    <property type="entry name" value="Mito_inner_membrane_organizer"/>
</dbReference>
<dbReference type="GeneID" id="28727690"/>
<evidence type="ECO:0000259" key="6">
    <source>
        <dbReference type="PROSITE" id="PS50076"/>
    </source>
</evidence>
<dbReference type="OrthoDB" id="10250354at2759"/>
<keyword evidence="3" id="KW-0143">Chaperone</keyword>
<dbReference type="SUPFAM" id="SSF46565">
    <property type="entry name" value="Chaperone J-domain"/>
    <property type="match status" value="1"/>
</dbReference>
<comment type="subcellular location">
    <subcellularLocation>
        <location evidence="1">Membrane</location>
    </subcellularLocation>
</comment>
<dbReference type="PANTHER" id="PTHR44157:SF1">
    <property type="entry name" value="DNAJ HOMOLOG SUBFAMILY C MEMBER 11"/>
    <property type="match status" value="1"/>
</dbReference>
<protein>
    <recommendedName>
        <fullName evidence="6">J domain-containing protein</fullName>
    </recommendedName>
</protein>
<dbReference type="EMBL" id="LGAV01000009">
    <property type="protein sequence ID" value="KOS12701.1"/>
    <property type="molecule type" value="Genomic_DNA"/>
</dbReference>
<keyword evidence="8" id="KW-1185">Reference proteome</keyword>
<keyword evidence="2" id="KW-0472">Membrane</keyword>
<dbReference type="GO" id="GO:0016020">
    <property type="term" value="C:membrane"/>
    <property type="evidence" value="ECO:0007669"/>
    <property type="project" value="UniProtKB-SubCell"/>
</dbReference>
<evidence type="ECO:0000313" key="7">
    <source>
        <dbReference type="EMBL" id="KOS12701.1"/>
    </source>
</evidence>
<dbReference type="AlphaFoldDB" id="A0A0M8MSE5"/>
<keyword evidence="4" id="KW-0175">Coiled coil</keyword>
<dbReference type="GO" id="GO:0042407">
    <property type="term" value="P:cristae formation"/>
    <property type="evidence" value="ECO:0007669"/>
    <property type="project" value="TreeGrafter"/>
</dbReference>
<dbReference type="Pfam" id="PF11875">
    <property type="entry name" value="DnaJ-like_C11_C"/>
    <property type="match status" value="1"/>
</dbReference>
<dbReference type="InterPro" id="IPR024586">
    <property type="entry name" value="DnaJ-like_C11_C"/>
</dbReference>
<dbReference type="SMART" id="SM00271">
    <property type="entry name" value="DnaJ"/>
    <property type="match status" value="1"/>
</dbReference>
<dbReference type="InterPro" id="IPR036869">
    <property type="entry name" value="J_dom_sf"/>
</dbReference>
<evidence type="ECO:0000256" key="2">
    <source>
        <dbReference type="ARBA" id="ARBA00023136"/>
    </source>
</evidence>
<proteinExistence type="predicted"/>
<dbReference type="RefSeq" id="XP_017990333.1">
    <property type="nucleotide sequence ID" value="XM_018135815.1"/>
</dbReference>
<dbReference type="CDD" id="cd06257">
    <property type="entry name" value="DnaJ"/>
    <property type="match status" value="1"/>
</dbReference>
<comment type="caution">
    <text evidence="7">The sequence shown here is derived from an EMBL/GenBank/DDBJ whole genome shotgun (WGS) entry which is preliminary data.</text>
</comment>
<dbReference type="GO" id="GO:0005739">
    <property type="term" value="C:mitochondrion"/>
    <property type="evidence" value="ECO:0007669"/>
    <property type="project" value="GOC"/>
</dbReference>
<evidence type="ECO:0000313" key="8">
    <source>
        <dbReference type="Proteomes" id="UP000037751"/>
    </source>
</evidence>
<dbReference type="PANTHER" id="PTHR44157">
    <property type="entry name" value="DNAJ HOMOLOG SUBFAMILY C MEMBER 11"/>
    <property type="match status" value="1"/>
</dbReference>
<feature type="coiled-coil region" evidence="4">
    <location>
        <begin position="486"/>
        <end position="514"/>
    </location>
</feature>
<dbReference type="InterPro" id="IPR055225">
    <property type="entry name" value="DNAJC11-like_beta-barrel"/>
</dbReference>
<dbReference type="Pfam" id="PF00226">
    <property type="entry name" value="DnaJ"/>
    <property type="match status" value="1"/>
</dbReference>
<dbReference type="InterPro" id="IPR018253">
    <property type="entry name" value="DnaJ_domain_CS"/>
</dbReference>
<dbReference type="VEuPathDB" id="FungiDB:Malapachy_1310"/>
<dbReference type="Pfam" id="PF22774">
    <property type="entry name" value="DNAJC11_beta-barrel"/>
    <property type="match status" value="1"/>
</dbReference>
<feature type="region of interest" description="Disordered" evidence="5">
    <location>
        <begin position="1"/>
        <end position="49"/>
    </location>
</feature>
<evidence type="ECO:0000256" key="5">
    <source>
        <dbReference type="SAM" id="MobiDB-lite"/>
    </source>
</evidence>
<dbReference type="STRING" id="77020.A0A0M8MSE5"/>
<dbReference type="InterPro" id="IPR001623">
    <property type="entry name" value="DnaJ_domain"/>
</dbReference>
<feature type="domain" description="J" evidence="6">
    <location>
        <begin position="52"/>
        <end position="120"/>
    </location>
</feature>
<organism evidence="7 8">
    <name type="scientific">Malassezia pachydermatis</name>
    <dbReference type="NCBI Taxonomy" id="77020"/>
    <lineage>
        <taxon>Eukaryota</taxon>
        <taxon>Fungi</taxon>
        <taxon>Dikarya</taxon>
        <taxon>Basidiomycota</taxon>
        <taxon>Ustilaginomycotina</taxon>
        <taxon>Malasseziomycetes</taxon>
        <taxon>Malasseziales</taxon>
        <taxon>Malasseziaceae</taxon>
        <taxon>Malassezia</taxon>
    </lineage>
</organism>